<protein>
    <submittedName>
        <fullName evidence="1">Uncharacterized protein</fullName>
    </submittedName>
</protein>
<accession>A0AAD0AM82</accession>
<dbReference type="Proteomes" id="UP000228552">
    <property type="component" value="Chromosome"/>
</dbReference>
<keyword evidence="2" id="KW-1185">Reference proteome</keyword>
<gene>
    <name evidence="1" type="ORF">CTM74_07635</name>
</gene>
<dbReference type="RefSeq" id="WP_099987651.1">
    <property type="nucleotide sequence ID" value="NZ_CP024700.1"/>
</dbReference>
<dbReference type="AlphaFoldDB" id="A0AAD0AM82"/>
<evidence type="ECO:0000313" key="1">
    <source>
        <dbReference type="EMBL" id="ATV61699.1"/>
    </source>
</evidence>
<sequence>MDGKIKKEIIKKTSEGISKKELANLYSCTQKEILDIIKENVRNRARKGMTRNKLASIFNVDVKTIGNWINELSSRDEYQNIIGQLSTIFPDEDKSAIEKILINYCSNYKIYGKTYKESYIKKWFNNDENSNKVDNAILKKEWKKIISKYKDDLYILNFFTLNFDSEMNIKIKSKEETSRKIMNDLYEDYKMSSLVRTNNDEEINERYEDIKDNIETYFLKGDKIYIYVIYLSLIKYVVEGNYTNINLLDNISERFVLSDYLKENGKEIDYEEFYKLEKYKFDIEKNWKNLITSIKSNITEKEIVIMLSRLVLEQHNLDLLNIFYKRENDIRKTRILESLETSYIYNILTKKIEYIPETTLYLGNKELNKKYKDERKRNFKIDKSGKDKSYLDYRLFAIPLKKENKEYNYVSNYIHRGLFTILINLDNIATENINKLDIFYKLPNFFNEIIIDKTLLDNKEIIFNKVDLQNIENNTSYREYFKKILNLKEDIPEVCNTFEKALKYINALKFSIDGNYSLEREQLLKDITNMSDIKERLQKNINL</sequence>
<reference evidence="1 2" key="1">
    <citation type="submission" date="2017-11" db="EMBL/GenBank/DDBJ databases">
        <title>Genome sequencing of Fusobacterium periodonticum KCOM 1263.</title>
        <authorList>
            <person name="Kook J.-K."/>
            <person name="Park S.-N."/>
            <person name="Lim Y.K."/>
        </authorList>
    </citation>
    <scope>NUCLEOTIDE SEQUENCE [LARGE SCALE GENOMIC DNA]</scope>
    <source>
        <strain evidence="1 2">KCOM 1263</strain>
    </source>
</reference>
<organism evidence="1 2">
    <name type="scientific">Fusobacterium pseudoperiodonticum</name>
    <dbReference type="NCBI Taxonomy" id="2663009"/>
    <lineage>
        <taxon>Bacteria</taxon>
        <taxon>Fusobacteriati</taxon>
        <taxon>Fusobacteriota</taxon>
        <taxon>Fusobacteriia</taxon>
        <taxon>Fusobacteriales</taxon>
        <taxon>Fusobacteriaceae</taxon>
        <taxon>Fusobacterium</taxon>
    </lineage>
</organism>
<dbReference type="EMBL" id="CP024700">
    <property type="protein sequence ID" value="ATV61699.1"/>
    <property type="molecule type" value="Genomic_DNA"/>
</dbReference>
<name>A0AAD0AM82_9FUSO</name>
<proteinExistence type="predicted"/>
<evidence type="ECO:0000313" key="2">
    <source>
        <dbReference type="Proteomes" id="UP000228552"/>
    </source>
</evidence>